<keyword evidence="2" id="KW-1185">Reference proteome</keyword>
<protein>
    <submittedName>
        <fullName evidence="1">Uncharacterized protein</fullName>
    </submittedName>
</protein>
<dbReference type="AlphaFoldDB" id="A0AAN6XWQ2"/>
<sequence>MTLASNPGIFWVNSRVATPNVLPYADYVKWYENVHTPDWINAKPGAIDAGFRYQAVDPAHPWPFLVVYRYNDIADFNDPVYMNVSISHPSLPEGGPITKFVEFQAVVGPTIDAWKSPTATEDRGPVLVSESITQDRKISDETFNKWYRTTYINDISVMKGWRRTSRFDNTMRAGGANAKAQPKWLAMHEFDEGAFDGYTDVVALLMASDGARSMSVGAEQLAVTLFRLAREYGNKTISWGNKENLVTSWDDYDPVGTYM</sequence>
<dbReference type="EMBL" id="MU858322">
    <property type="protein sequence ID" value="KAK4207076.1"/>
    <property type="molecule type" value="Genomic_DNA"/>
</dbReference>
<proteinExistence type="predicted"/>
<reference evidence="1" key="2">
    <citation type="submission" date="2023-05" db="EMBL/GenBank/DDBJ databases">
        <authorList>
            <consortium name="Lawrence Berkeley National Laboratory"/>
            <person name="Steindorff A."/>
            <person name="Hensen N."/>
            <person name="Bonometti L."/>
            <person name="Westerberg I."/>
            <person name="Brannstrom I.O."/>
            <person name="Guillou S."/>
            <person name="Cros-Aarteil S."/>
            <person name="Calhoun S."/>
            <person name="Haridas S."/>
            <person name="Kuo A."/>
            <person name="Mondo S."/>
            <person name="Pangilinan J."/>
            <person name="Riley R."/>
            <person name="Labutti K."/>
            <person name="Andreopoulos B."/>
            <person name="Lipzen A."/>
            <person name="Chen C."/>
            <person name="Yanf M."/>
            <person name="Daum C."/>
            <person name="Ng V."/>
            <person name="Clum A."/>
            <person name="Ohm R."/>
            <person name="Martin F."/>
            <person name="Silar P."/>
            <person name="Natvig D."/>
            <person name="Lalanne C."/>
            <person name="Gautier V."/>
            <person name="Ament-Velasquez S.L."/>
            <person name="Kruys A."/>
            <person name="Hutchinson M.I."/>
            <person name="Powell A.J."/>
            <person name="Barry K."/>
            <person name="Miller A.N."/>
            <person name="Grigoriev I.V."/>
            <person name="Debuchy R."/>
            <person name="Gladieux P."/>
            <person name="Thoren M.H."/>
            <person name="Johannesson H."/>
        </authorList>
    </citation>
    <scope>NUCLEOTIDE SEQUENCE</scope>
    <source>
        <strain evidence="1">PSN293</strain>
    </source>
</reference>
<comment type="caution">
    <text evidence="1">The sequence shown here is derived from an EMBL/GenBank/DDBJ whole genome shotgun (WGS) entry which is preliminary data.</text>
</comment>
<reference evidence="1" key="1">
    <citation type="journal article" date="2023" name="Mol. Phylogenet. Evol.">
        <title>Genome-scale phylogeny and comparative genomics of the fungal order Sordariales.</title>
        <authorList>
            <person name="Hensen N."/>
            <person name="Bonometti L."/>
            <person name="Westerberg I."/>
            <person name="Brannstrom I.O."/>
            <person name="Guillou S."/>
            <person name="Cros-Aarteil S."/>
            <person name="Calhoun S."/>
            <person name="Haridas S."/>
            <person name="Kuo A."/>
            <person name="Mondo S."/>
            <person name="Pangilinan J."/>
            <person name="Riley R."/>
            <person name="LaButti K."/>
            <person name="Andreopoulos B."/>
            <person name="Lipzen A."/>
            <person name="Chen C."/>
            <person name="Yan M."/>
            <person name="Daum C."/>
            <person name="Ng V."/>
            <person name="Clum A."/>
            <person name="Steindorff A."/>
            <person name="Ohm R.A."/>
            <person name="Martin F."/>
            <person name="Silar P."/>
            <person name="Natvig D.O."/>
            <person name="Lalanne C."/>
            <person name="Gautier V."/>
            <person name="Ament-Velasquez S.L."/>
            <person name="Kruys A."/>
            <person name="Hutchinson M.I."/>
            <person name="Powell A.J."/>
            <person name="Barry K."/>
            <person name="Miller A.N."/>
            <person name="Grigoriev I.V."/>
            <person name="Debuchy R."/>
            <person name="Gladieux P."/>
            <person name="Hiltunen Thoren M."/>
            <person name="Johannesson H."/>
        </authorList>
    </citation>
    <scope>NUCLEOTIDE SEQUENCE</scope>
    <source>
        <strain evidence="1">PSN293</strain>
    </source>
</reference>
<evidence type="ECO:0000313" key="2">
    <source>
        <dbReference type="Proteomes" id="UP001301769"/>
    </source>
</evidence>
<name>A0AAN6XWQ2_9PEZI</name>
<dbReference type="Proteomes" id="UP001301769">
    <property type="component" value="Unassembled WGS sequence"/>
</dbReference>
<gene>
    <name evidence="1" type="ORF">QBC37DRAFT_299493</name>
</gene>
<organism evidence="1 2">
    <name type="scientific">Rhypophila decipiens</name>
    <dbReference type="NCBI Taxonomy" id="261697"/>
    <lineage>
        <taxon>Eukaryota</taxon>
        <taxon>Fungi</taxon>
        <taxon>Dikarya</taxon>
        <taxon>Ascomycota</taxon>
        <taxon>Pezizomycotina</taxon>
        <taxon>Sordariomycetes</taxon>
        <taxon>Sordariomycetidae</taxon>
        <taxon>Sordariales</taxon>
        <taxon>Naviculisporaceae</taxon>
        <taxon>Rhypophila</taxon>
    </lineage>
</organism>
<evidence type="ECO:0000313" key="1">
    <source>
        <dbReference type="EMBL" id="KAK4207076.1"/>
    </source>
</evidence>
<accession>A0AAN6XWQ2</accession>